<dbReference type="PANTHER" id="PTHR11559">
    <property type="entry name" value="CARBOXYLESTERASE"/>
    <property type="match status" value="1"/>
</dbReference>
<evidence type="ECO:0000256" key="1">
    <source>
        <dbReference type="ARBA" id="ARBA00005964"/>
    </source>
</evidence>
<dbReference type="AlphaFoldDB" id="A0A9P6DDH7"/>
<dbReference type="Proteomes" id="UP000807025">
    <property type="component" value="Unassembled WGS sequence"/>
</dbReference>
<evidence type="ECO:0000313" key="6">
    <source>
        <dbReference type="Proteomes" id="UP000807025"/>
    </source>
</evidence>
<dbReference type="EMBL" id="MU154620">
    <property type="protein sequence ID" value="KAF9491395.1"/>
    <property type="molecule type" value="Genomic_DNA"/>
</dbReference>
<dbReference type="PROSITE" id="PS00122">
    <property type="entry name" value="CARBOXYLESTERASE_B_1"/>
    <property type="match status" value="1"/>
</dbReference>
<comment type="caution">
    <text evidence="5">The sequence shown here is derived from an EMBL/GenBank/DDBJ whole genome shotgun (WGS) entry which is preliminary data.</text>
</comment>
<organism evidence="5 6">
    <name type="scientific">Pleurotus eryngii</name>
    <name type="common">Boletus of the steppes</name>
    <dbReference type="NCBI Taxonomy" id="5323"/>
    <lineage>
        <taxon>Eukaryota</taxon>
        <taxon>Fungi</taxon>
        <taxon>Dikarya</taxon>
        <taxon>Basidiomycota</taxon>
        <taxon>Agaricomycotina</taxon>
        <taxon>Agaricomycetes</taxon>
        <taxon>Agaricomycetidae</taxon>
        <taxon>Agaricales</taxon>
        <taxon>Pleurotineae</taxon>
        <taxon>Pleurotaceae</taxon>
        <taxon>Pleurotus</taxon>
    </lineage>
</organism>
<dbReference type="Pfam" id="PF00135">
    <property type="entry name" value="COesterase"/>
    <property type="match status" value="1"/>
</dbReference>
<evidence type="ECO:0000313" key="5">
    <source>
        <dbReference type="EMBL" id="KAF9491395.1"/>
    </source>
</evidence>
<accession>A0A9P6DDH7</accession>
<sequence>MSPLGPVVNLGFAAFTGNDTLPAKQPHSMPPAGNLHFRALKLLDETIRNPAHGAPCIQQPAQVGIGSEDCLKLNIWKPSSALEMSGLPIIIYFHIHSTTCNLNLNMGLHDQHAVTLKWVQRNIHWLIHFVCIFHSSLTNNDHRFRGDLDKVMIAGESAGATSVVMQMVAFSRSKLPVFKHTIIQSIGFGPTLTLGQVEDTFKDVSAVVGCLGRSVMQCLRNTSIGAIISAINHASVPPVIEGSGGFLPDLPSHLIVSGRTFVGSTSMQFDLDDDIRRLLFAHYSGVAAVTMQQAFELYLASDTPGSLFKSQYERAPQMSQDIVLGCMDLQLAQTLMSHSVDDVFTFRWNLPHTVLFEETPFKGVMHTFNLYFLFDSNKARQSQEVIGFWTSLISSGNPSTENMPAHVH</sequence>
<reference evidence="5" key="1">
    <citation type="submission" date="2020-11" db="EMBL/GenBank/DDBJ databases">
        <authorList>
            <consortium name="DOE Joint Genome Institute"/>
            <person name="Ahrendt S."/>
            <person name="Riley R."/>
            <person name="Andreopoulos W."/>
            <person name="Labutti K."/>
            <person name="Pangilinan J."/>
            <person name="Ruiz-Duenas F.J."/>
            <person name="Barrasa J.M."/>
            <person name="Sanchez-Garcia M."/>
            <person name="Camarero S."/>
            <person name="Miyauchi S."/>
            <person name="Serrano A."/>
            <person name="Linde D."/>
            <person name="Babiker R."/>
            <person name="Drula E."/>
            <person name="Ayuso-Fernandez I."/>
            <person name="Pacheco R."/>
            <person name="Padilla G."/>
            <person name="Ferreira P."/>
            <person name="Barriuso J."/>
            <person name="Kellner H."/>
            <person name="Castanera R."/>
            <person name="Alfaro M."/>
            <person name="Ramirez L."/>
            <person name="Pisabarro A.G."/>
            <person name="Kuo A."/>
            <person name="Tritt A."/>
            <person name="Lipzen A."/>
            <person name="He G."/>
            <person name="Yan M."/>
            <person name="Ng V."/>
            <person name="Cullen D."/>
            <person name="Martin F."/>
            <person name="Rosso M.-N."/>
            <person name="Henrissat B."/>
            <person name="Hibbett D."/>
            <person name="Martinez A.T."/>
            <person name="Grigoriev I.V."/>
        </authorList>
    </citation>
    <scope>NUCLEOTIDE SEQUENCE</scope>
    <source>
        <strain evidence="5">ATCC 90797</strain>
    </source>
</reference>
<evidence type="ECO:0000259" key="4">
    <source>
        <dbReference type="Pfam" id="PF00135"/>
    </source>
</evidence>
<dbReference type="EC" id="3.1.1.-" evidence="3"/>
<dbReference type="InterPro" id="IPR019826">
    <property type="entry name" value="Carboxylesterase_B_AS"/>
</dbReference>
<dbReference type="InterPro" id="IPR002018">
    <property type="entry name" value="CarbesteraseB"/>
</dbReference>
<dbReference type="InterPro" id="IPR050309">
    <property type="entry name" value="Type-B_Carboxylest/Lipase"/>
</dbReference>
<dbReference type="Gene3D" id="3.40.50.1820">
    <property type="entry name" value="alpha/beta hydrolase"/>
    <property type="match status" value="2"/>
</dbReference>
<evidence type="ECO:0000256" key="3">
    <source>
        <dbReference type="RuleBase" id="RU361235"/>
    </source>
</evidence>
<keyword evidence="2 3" id="KW-0378">Hydrolase</keyword>
<evidence type="ECO:0000256" key="2">
    <source>
        <dbReference type="ARBA" id="ARBA00022801"/>
    </source>
</evidence>
<proteinExistence type="inferred from homology"/>
<dbReference type="GO" id="GO:0016787">
    <property type="term" value="F:hydrolase activity"/>
    <property type="evidence" value="ECO:0007669"/>
    <property type="project" value="UniProtKB-KW"/>
</dbReference>
<keyword evidence="6" id="KW-1185">Reference proteome</keyword>
<dbReference type="OrthoDB" id="408631at2759"/>
<gene>
    <name evidence="5" type="ORF">BDN71DRAFT_1484152</name>
</gene>
<protein>
    <recommendedName>
        <fullName evidence="3">Carboxylic ester hydrolase</fullName>
        <ecNumber evidence="3">3.1.1.-</ecNumber>
    </recommendedName>
</protein>
<name>A0A9P6DDH7_PLEER</name>
<dbReference type="InterPro" id="IPR029058">
    <property type="entry name" value="AB_hydrolase_fold"/>
</dbReference>
<dbReference type="SUPFAM" id="SSF53474">
    <property type="entry name" value="alpha/beta-Hydrolases"/>
    <property type="match status" value="1"/>
</dbReference>
<feature type="domain" description="Carboxylesterase type B" evidence="4">
    <location>
        <begin position="142"/>
        <end position="400"/>
    </location>
</feature>
<comment type="similarity">
    <text evidence="1 3">Belongs to the type-B carboxylesterase/lipase family.</text>
</comment>